<sequence>MTDRAIRIDSRFNRIAAVIVWSLAALAVITAVWSADPRLTWVYAAAPLAALLGWMALWRPCVEVSDRGVRIENVSHDVDVPWEALVHVETARALTLHTPSGSFTAWSAPAPGFFTTMMGNARARREASAAGGDARPSDRMGTDSGNAALVVRESWRSRLDAGQVELGVADETPVKRHWHVTFLIASIVLAAASIALIIATG</sequence>
<dbReference type="AlphaFoldDB" id="A0A0M2HMF5"/>
<evidence type="ECO:0000313" key="4">
    <source>
        <dbReference type="Proteomes" id="UP000034098"/>
    </source>
</evidence>
<keyword evidence="2" id="KW-0472">Membrane</keyword>
<comment type="caution">
    <text evidence="3">The sequence shown here is derived from an EMBL/GenBank/DDBJ whole genome shotgun (WGS) entry which is preliminary data.</text>
</comment>
<accession>A0A0M2HMF5</accession>
<keyword evidence="2" id="KW-0812">Transmembrane</keyword>
<name>A0A0M2HMF5_MICTR</name>
<evidence type="ECO:0008006" key="5">
    <source>
        <dbReference type="Google" id="ProtNLM"/>
    </source>
</evidence>
<feature type="transmembrane region" description="Helical" evidence="2">
    <location>
        <begin position="180"/>
        <end position="199"/>
    </location>
</feature>
<dbReference type="RefSeq" id="WP_045296158.1">
    <property type="nucleotide sequence ID" value="NZ_JYJA01000014.1"/>
</dbReference>
<dbReference type="PATRIC" id="fig|69370.6.peg.105"/>
<evidence type="ECO:0000256" key="2">
    <source>
        <dbReference type="SAM" id="Phobius"/>
    </source>
</evidence>
<protein>
    <recommendedName>
        <fullName evidence="5">PH (Pleckstrin Homology) domain-containing protein</fullName>
    </recommendedName>
</protein>
<feature type="transmembrane region" description="Helical" evidence="2">
    <location>
        <begin position="12"/>
        <end position="35"/>
    </location>
</feature>
<feature type="region of interest" description="Disordered" evidence="1">
    <location>
        <begin position="125"/>
        <end position="144"/>
    </location>
</feature>
<dbReference type="OrthoDB" id="5148800at2"/>
<keyword evidence="2" id="KW-1133">Transmembrane helix</keyword>
<dbReference type="Proteomes" id="UP000034098">
    <property type="component" value="Unassembled WGS sequence"/>
</dbReference>
<proteinExistence type="predicted"/>
<gene>
    <name evidence="3" type="ORF">RS82_00099</name>
</gene>
<keyword evidence="4" id="KW-1185">Reference proteome</keyword>
<organism evidence="3 4">
    <name type="scientific">Microbacterium trichothecenolyticum</name>
    <name type="common">Aureobacterium trichothecenolyticum</name>
    <dbReference type="NCBI Taxonomy" id="69370"/>
    <lineage>
        <taxon>Bacteria</taxon>
        <taxon>Bacillati</taxon>
        <taxon>Actinomycetota</taxon>
        <taxon>Actinomycetes</taxon>
        <taxon>Micrococcales</taxon>
        <taxon>Microbacteriaceae</taxon>
        <taxon>Microbacterium</taxon>
    </lineage>
</organism>
<feature type="transmembrane region" description="Helical" evidence="2">
    <location>
        <begin position="41"/>
        <end position="58"/>
    </location>
</feature>
<dbReference type="EMBL" id="JYJA01000014">
    <property type="protein sequence ID" value="KJL45636.1"/>
    <property type="molecule type" value="Genomic_DNA"/>
</dbReference>
<evidence type="ECO:0000313" key="3">
    <source>
        <dbReference type="EMBL" id="KJL45636.1"/>
    </source>
</evidence>
<reference evidence="3 4" key="1">
    <citation type="submission" date="2015-02" db="EMBL/GenBank/DDBJ databases">
        <title>Draft genome sequences of ten Microbacterium spp. with emphasis on heavy metal contaminated environments.</title>
        <authorList>
            <person name="Corretto E."/>
        </authorList>
    </citation>
    <scope>NUCLEOTIDE SEQUENCE [LARGE SCALE GENOMIC DNA]</scope>
    <source>
        <strain evidence="3 4">DSM 8608</strain>
    </source>
</reference>
<evidence type="ECO:0000256" key="1">
    <source>
        <dbReference type="SAM" id="MobiDB-lite"/>
    </source>
</evidence>